<accession>A0AAW0HSZ9</accession>
<dbReference type="Pfam" id="PF00245">
    <property type="entry name" value="Alk_phosphatase"/>
    <property type="match status" value="1"/>
</dbReference>
<keyword evidence="11 16" id="KW-0460">Magnesium</keyword>
<reference evidence="21 22" key="1">
    <citation type="journal article" date="2023" name="bioRxiv">
        <title>Conserved and derived expression patterns and positive selection on dental genes reveal complex evolutionary context of ever-growing rodent molars.</title>
        <authorList>
            <person name="Calamari Z.T."/>
            <person name="Song A."/>
            <person name="Cohen E."/>
            <person name="Akter M."/>
            <person name="Roy R.D."/>
            <person name="Hallikas O."/>
            <person name="Christensen M.M."/>
            <person name="Li P."/>
            <person name="Marangoni P."/>
            <person name="Jernvall J."/>
            <person name="Klein O.D."/>
        </authorList>
    </citation>
    <scope>NUCLEOTIDE SEQUENCE [LARGE SCALE GENOMIC DNA]</scope>
    <source>
        <strain evidence="21">V071</strain>
    </source>
</reference>
<evidence type="ECO:0000256" key="2">
    <source>
        <dbReference type="ARBA" id="ARBA00004609"/>
    </source>
</evidence>
<feature type="compositionally biased region" description="Low complexity" evidence="19">
    <location>
        <begin position="529"/>
        <end position="549"/>
    </location>
</feature>
<dbReference type="PRINTS" id="PR00113">
    <property type="entry name" value="ALKPHPHTASE"/>
</dbReference>
<keyword evidence="10 16" id="KW-0862">Zinc</keyword>
<feature type="region of interest" description="Disordered" evidence="19">
    <location>
        <begin position="518"/>
        <end position="549"/>
    </location>
</feature>
<evidence type="ECO:0000256" key="16">
    <source>
        <dbReference type="PIRSR" id="PIRSR601952-2"/>
    </source>
</evidence>
<dbReference type="GO" id="GO:0046872">
    <property type="term" value="F:metal ion binding"/>
    <property type="evidence" value="ECO:0007669"/>
    <property type="project" value="UniProtKB-KW"/>
</dbReference>
<feature type="binding site" evidence="16">
    <location>
        <position position="178"/>
    </location>
    <ligand>
        <name>Mg(2+)</name>
        <dbReference type="ChEBI" id="CHEBI:18420"/>
    </ligand>
</feature>
<feature type="active site" description="Phosphoserine intermediate" evidence="15">
    <location>
        <position position="117"/>
    </location>
</feature>
<evidence type="ECO:0000256" key="4">
    <source>
        <dbReference type="ARBA" id="ARBA00011738"/>
    </source>
</evidence>
<comment type="cofactor">
    <cofactor evidence="16">
        <name>Zn(2+)</name>
        <dbReference type="ChEBI" id="CHEBI:29105"/>
    </cofactor>
    <text evidence="16">Binds 2 Zn(2+) ions.</text>
</comment>
<dbReference type="GO" id="GO:0004035">
    <property type="term" value="F:alkaline phosphatase activity"/>
    <property type="evidence" value="ECO:0007669"/>
    <property type="project" value="UniProtKB-EC"/>
</dbReference>
<evidence type="ECO:0000256" key="17">
    <source>
        <dbReference type="RuleBase" id="RU003946"/>
    </source>
</evidence>
<dbReference type="EC" id="3.1.3.1" evidence="5 18"/>
<feature type="signal peptide" evidence="20">
    <location>
        <begin position="1"/>
        <end position="25"/>
    </location>
</feature>
<comment type="cofactor">
    <cofactor evidence="1">
        <name>Ca(2+)</name>
        <dbReference type="ChEBI" id="CHEBI:29108"/>
    </cofactor>
</comment>
<comment type="catalytic activity">
    <reaction evidence="18">
        <text>a phosphate monoester + H2O = an alcohol + phosphate</text>
        <dbReference type="Rhea" id="RHEA:15017"/>
        <dbReference type="ChEBI" id="CHEBI:15377"/>
        <dbReference type="ChEBI" id="CHEBI:30879"/>
        <dbReference type="ChEBI" id="CHEBI:43474"/>
        <dbReference type="ChEBI" id="CHEBI:67140"/>
        <dbReference type="EC" id="3.1.3.1"/>
    </reaction>
</comment>
<comment type="caution">
    <text evidence="21">The sequence shown here is derived from an EMBL/GenBank/DDBJ whole genome shotgun (WGS) entry which is preliminary data.</text>
</comment>
<feature type="binding site" evidence="16">
    <location>
        <position position="402"/>
    </location>
    <ligand>
        <name>Zn(2+)</name>
        <dbReference type="ChEBI" id="CHEBI:29105"/>
        <label>2</label>
    </ligand>
</feature>
<evidence type="ECO:0000256" key="8">
    <source>
        <dbReference type="ARBA" id="ARBA00022723"/>
    </source>
</evidence>
<dbReference type="PROSITE" id="PS00123">
    <property type="entry name" value="ALKALINE_PHOSPHATASE"/>
    <property type="match status" value="1"/>
</dbReference>
<dbReference type="SUPFAM" id="SSF53649">
    <property type="entry name" value="Alkaline phosphatase-like"/>
    <property type="match status" value="1"/>
</dbReference>
<evidence type="ECO:0000256" key="6">
    <source>
        <dbReference type="ARBA" id="ARBA00022475"/>
    </source>
</evidence>
<evidence type="ECO:0000256" key="20">
    <source>
        <dbReference type="SAM" id="SignalP"/>
    </source>
</evidence>
<evidence type="ECO:0000256" key="13">
    <source>
        <dbReference type="ARBA" id="ARBA00023180"/>
    </source>
</evidence>
<feature type="binding site" evidence="16">
    <location>
        <position position="355"/>
    </location>
    <ligand>
        <name>Mg(2+)</name>
        <dbReference type="ChEBI" id="CHEBI:18420"/>
    </ligand>
</feature>
<keyword evidence="6" id="KW-1003">Cell membrane</keyword>
<evidence type="ECO:0000256" key="12">
    <source>
        <dbReference type="ARBA" id="ARBA00023136"/>
    </source>
</evidence>
<keyword evidence="14" id="KW-0449">Lipoprotein</keyword>
<keyword evidence="8 16" id="KW-0479">Metal-binding</keyword>
<evidence type="ECO:0000256" key="19">
    <source>
        <dbReference type="SAM" id="MobiDB-lite"/>
    </source>
</evidence>
<dbReference type="InterPro" id="IPR017850">
    <property type="entry name" value="Alkaline_phosphatase_core_sf"/>
</dbReference>
<dbReference type="AlphaFoldDB" id="A0AAW0HSZ9"/>
<feature type="binding site" evidence="16">
    <location>
        <position position="364"/>
    </location>
    <ligand>
        <name>Zn(2+)</name>
        <dbReference type="ChEBI" id="CHEBI:29105"/>
        <label>2</label>
    </ligand>
</feature>
<feature type="binding site" evidence="16">
    <location>
        <position position="67"/>
    </location>
    <ligand>
        <name>Zn(2+)</name>
        <dbReference type="ChEBI" id="CHEBI:29105"/>
        <label>2</label>
    </ligand>
</feature>
<comment type="subunit">
    <text evidence="4">Homodimer.</text>
</comment>
<evidence type="ECO:0000313" key="22">
    <source>
        <dbReference type="Proteomes" id="UP001488838"/>
    </source>
</evidence>
<dbReference type="EMBL" id="JBBHLL010000346">
    <property type="protein sequence ID" value="KAK7805250.1"/>
    <property type="molecule type" value="Genomic_DNA"/>
</dbReference>
<keyword evidence="20" id="KW-0732">Signal</keyword>
<evidence type="ECO:0000256" key="10">
    <source>
        <dbReference type="ARBA" id="ARBA00022833"/>
    </source>
</evidence>
<keyword evidence="7" id="KW-0336">GPI-anchor</keyword>
<organism evidence="21 22">
    <name type="scientific">Myodes glareolus</name>
    <name type="common">Bank vole</name>
    <name type="synonym">Clethrionomys glareolus</name>
    <dbReference type="NCBI Taxonomy" id="447135"/>
    <lineage>
        <taxon>Eukaryota</taxon>
        <taxon>Metazoa</taxon>
        <taxon>Chordata</taxon>
        <taxon>Craniata</taxon>
        <taxon>Vertebrata</taxon>
        <taxon>Euteleostomi</taxon>
        <taxon>Mammalia</taxon>
        <taxon>Eutheria</taxon>
        <taxon>Euarchontoglires</taxon>
        <taxon>Glires</taxon>
        <taxon>Rodentia</taxon>
        <taxon>Myomorpha</taxon>
        <taxon>Muroidea</taxon>
        <taxon>Cricetidae</taxon>
        <taxon>Arvicolinae</taxon>
        <taxon>Myodes</taxon>
    </lineage>
</organism>
<dbReference type="GO" id="GO:0005886">
    <property type="term" value="C:plasma membrane"/>
    <property type="evidence" value="ECO:0007669"/>
    <property type="project" value="UniProtKB-SubCell"/>
</dbReference>
<sequence>MGTPAMQGAWLLLLLLGLRLQLSLSVIPVEEENPAFWNQKAAEALSAAKKLQPIQTSAKNLIIFLGDGMGVPTVTATRILKGQLEGHLGPETPLAMDRFPYMALSKTYSVDRQVPDSASTATAYLCGVKTNYKTIGVSAAARFDECNTTFGNEVISVMYRAKQAGKAIGLVTTTRVQHASPAGTYVHTVNRNWYGDADMPASALQEGCKDIATQLVSNMDINVILGGGRKYMFPEGTPDPEYPNDVNQTGTRLDGRNLVEEWLSKHQGAQYVWNREELIQKSLDPSVTYLMGNDPTLPALVPPQFGSLWTCLFEPVDTKFDIQRDPLMDPSLKDMTEAALRVLSRNPNGFYLFVEGGRIDRGHHLGTAYLALTEAVMFDTAIEKASQLTSEKDTLTIVTADHSHVFSFGGYTFRGTSIFGLAPLKALDGKSYTSILYGNGPGYVGTGERPNVTAAESGDPSYQQQAAVPVKSETHGGEDVAIFARGPQAHLLHGVQEQNYIAHVMAFAGCLEPYTDCNLPPPEDESSETNPSQTTTTTRQSTPTTRQTTMITRQITTTVPVPDSAGSLGPVTTPLALSLLAGTLLMLLGVVA</sequence>
<dbReference type="PANTHER" id="PTHR11596:SF43">
    <property type="entry name" value="INTESTINAL-TYPE ALKALINE PHOSPHATASE"/>
    <property type="match status" value="1"/>
</dbReference>
<dbReference type="InterPro" id="IPR001952">
    <property type="entry name" value="Alkaline_phosphatase"/>
</dbReference>
<feature type="binding site" evidence="16">
    <location>
        <position position="180"/>
    </location>
    <ligand>
        <name>Mg(2+)</name>
        <dbReference type="ChEBI" id="CHEBI:18420"/>
    </ligand>
</feature>
<dbReference type="GO" id="GO:0098552">
    <property type="term" value="C:side of membrane"/>
    <property type="evidence" value="ECO:0007669"/>
    <property type="project" value="UniProtKB-KW"/>
</dbReference>
<name>A0AAW0HSZ9_MYOGA</name>
<comment type="cofactor">
    <cofactor evidence="16">
        <name>Mg(2+)</name>
        <dbReference type="ChEBI" id="CHEBI:18420"/>
    </cofactor>
    <text evidence="16">Binds 1 Mg(2+) ion.</text>
</comment>
<feature type="chain" id="PRO_5043967920" description="Alkaline phosphatase" evidence="20">
    <location>
        <begin position="26"/>
        <end position="592"/>
    </location>
</feature>
<evidence type="ECO:0000256" key="7">
    <source>
        <dbReference type="ARBA" id="ARBA00022622"/>
    </source>
</evidence>
<dbReference type="CDD" id="cd16012">
    <property type="entry name" value="ALP"/>
    <property type="match status" value="1"/>
</dbReference>
<comment type="subcellular location">
    <subcellularLocation>
        <location evidence="2">Cell membrane</location>
        <topology evidence="2">Lipid-anchor</topology>
        <topology evidence="2">GPI-anchor</topology>
    </subcellularLocation>
</comment>
<dbReference type="Gene3D" id="3.40.720.10">
    <property type="entry name" value="Alkaline Phosphatase, subunit A"/>
    <property type="match status" value="1"/>
</dbReference>
<evidence type="ECO:0000256" key="5">
    <source>
        <dbReference type="ARBA" id="ARBA00012647"/>
    </source>
</evidence>
<evidence type="ECO:0000313" key="21">
    <source>
        <dbReference type="EMBL" id="KAK7805250.1"/>
    </source>
</evidence>
<evidence type="ECO:0000256" key="1">
    <source>
        <dbReference type="ARBA" id="ARBA00001913"/>
    </source>
</evidence>
<dbReference type="InterPro" id="IPR018299">
    <property type="entry name" value="Alkaline_phosphatase_AS"/>
</dbReference>
<feature type="binding site" evidence="16">
    <location>
        <position position="401"/>
    </location>
    <ligand>
        <name>Zn(2+)</name>
        <dbReference type="ChEBI" id="CHEBI:29105"/>
        <label>2</label>
    </ligand>
</feature>
<evidence type="ECO:0000256" key="14">
    <source>
        <dbReference type="ARBA" id="ARBA00023288"/>
    </source>
</evidence>
<dbReference type="SMART" id="SM00098">
    <property type="entry name" value="alkPPc"/>
    <property type="match status" value="1"/>
</dbReference>
<evidence type="ECO:0000256" key="18">
    <source>
        <dbReference type="RuleBase" id="RU003947"/>
    </source>
</evidence>
<dbReference type="FunFam" id="3.40.720.10:FF:000008">
    <property type="entry name" value="Alkaline phosphatase"/>
    <property type="match status" value="1"/>
</dbReference>
<keyword evidence="22" id="KW-1185">Reference proteome</keyword>
<keyword evidence="12" id="KW-0472">Membrane</keyword>
<evidence type="ECO:0000256" key="9">
    <source>
        <dbReference type="ARBA" id="ARBA00022801"/>
    </source>
</evidence>
<dbReference type="PANTHER" id="PTHR11596">
    <property type="entry name" value="ALKALINE PHOSPHATASE"/>
    <property type="match status" value="1"/>
</dbReference>
<protein>
    <recommendedName>
        <fullName evidence="5 18">Alkaline phosphatase</fullName>
        <ecNumber evidence="5 18">3.1.3.1</ecNumber>
    </recommendedName>
</protein>
<keyword evidence="13" id="KW-0325">Glycoprotein</keyword>
<dbReference type="Proteomes" id="UP001488838">
    <property type="component" value="Unassembled WGS sequence"/>
</dbReference>
<gene>
    <name evidence="21" type="ORF">U0070_001150</name>
</gene>
<feature type="binding site" evidence="16">
    <location>
        <position position="67"/>
    </location>
    <ligand>
        <name>Mg(2+)</name>
        <dbReference type="ChEBI" id="CHEBI:18420"/>
    </ligand>
</feature>
<evidence type="ECO:0000256" key="11">
    <source>
        <dbReference type="ARBA" id="ARBA00022842"/>
    </source>
</evidence>
<evidence type="ECO:0000256" key="15">
    <source>
        <dbReference type="PIRSR" id="PIRSR601952-1"/>
    </source>
</evidence>
<proteinExistence type="inferred from homology"/>
<feature type="binding site" evidence="16">
    <location>
        <position position="360"/>
    </location>
    <ligand>
        <name>Zn(2+)</name>
        <dbReference type="ChEBI" id="CHEBI:29105"/>
        <label>2</label>
    </ligand>
</feature>
<evidence type="ECO:0000256" key="3">
    <source>
        <dbReference type="ARBA" id="ARBA00005984"/>
    </source>
</evidence>
<feature type="binding site" evidence="16">
    <location>
        <position position="475"/>
    </location>
    <ligand>
        <name>Zn(2+)</name>
        <dbReference type="ChEBI" id="CHEBI:29105"/>
        <label>2</label>
    </ligand>
</feature>
<keyword evidence="9 18" id="KW-0378">Hydrolase</keyword>
<comment type="similarity">
    <text evidence="3 17">Belongs to the alkaline phosphatase family.</text>
</comment>